<accession>A0A0G0YGN7</accession>
<proteinExistence type="predicted"/>
<evidence type="ECO:0000313" key="1">
    <source>
        <dbReference type="EMBL" id="KKS08706.1"/>
    </source>
</evidence>
<protein>
    <submittedName>
        <fullName evidence="1">Uncharacterized protein</fullName>
    </submittedName>
</protein>
<name>A0A0G0YGN7_UNCC2</name>
<gene>
    <name evidence="1" type="ORF">UU65_C0005G0017</name>
</gene>
<reference evidence="1 2" key="1">
    <citation type="journal article" date="2015" name="Nature">
        <title>rRNA introns, odd ribosomes, and small enigmatic genomes across a large radiation of phyla.</title>
        <authorList>
            <person name="Brown C.T."/>
            <person name="Hug L.A."/>
            <person name="Thomas B.C."/>
            <person name="Sharon I."/>
            <person name="Castelle C.J."/>
            <person name="Singh A."/>
            <person name="Wilkins M.J."/>
            <person name="Williams K.H."/>
            <person name="Banfield J.F."/>
        </authorList>
    </citation>
    <scope>NUCLEOTIDE SEQUENCE [LARGE SCALE GENOMIC DNA]</scope>
</reference>
<dbReference type="EMBL" id="LCBL01000005">
    <property type="protein sequence ID" value="KKS08706.1"/>
    <property type="molecule type" value="Genomic_DNA"/>
</dbReference>
<comment type="caution">
    <text evidence="1">The sequence shown here is derived from an EMBL/GenBank/DDBJ whole genome shotgun (WGS) entry which is preliminary data.</text>
</comment>
<evidence type="ECO:0000313" key="2">
    <source>
        <dbReference type="Proteomes" id="UP000033869"/>
    </source>
</evidence>
<dbReference type="AlphaFoldDB" id="A0A0G0YGN7"/>
<sequence>MIFEQIELKDEIPYKASRDLIYVINIKEKKHCLVFRSSLTARRIQRQKYEAHGLYEFRTIGSLLRTVYELNYQKLTIFYAGPKDKFPHLVQNLYIKMDQRMRRRKNKAR</sequence>
<dbReference type="Proteomes" id="UP000033869">
    <property type="component" value="Unassembled WGS sequence"/>
</dbReference>
<organism evidence="1 2">
    <name type="scientific">candidate division CPR2 bacterium GW2011_GWC1_41_48</name>
    <dbReference type="NCBI Taxonomy" id="1618344"/>
    <lineage>
        <taxon>Bacteria</taxon>
        <taxon>Bacteria division CPR2</taxon>
    </lineage>
</organism>